<dbReference type="PANTHER" id="PTHR33653">
    <property type="entry name" value="RIBONUCLEASE VAPC2"/>
    <property type="match status" value="1"/>
</dbReference>
<keyword evidence="10" id="KW-1185">Reference proteome</keyword>
<sequence length="126" mass="14401">MRYLFDTNIIIYYFNGLTADEVLHQMLAESFNISVITKIEFLGWSEFSSNPTLQNQARAFIGHARVFDLSETVVEQTIRLRQQFKTKTPDAIIAATALVNDLTVVTHNTNDFERLGLETLNVKMKS</sequence>
<gene>
    <name evidence="9" type="primary">vapC</name>
    <name evidence="9" type="ORF">HVA01_27080</name>
</gene>
<evidence type="ECO:0000259" key="8">
    <source>
        <dbReference type="Pfam" id="PF01850"/>
    </source>
</evidence>
<keyword evidence="2" id="KW-1277">Toxin-antitoxin system</keyword>
<keyword evidence="9" id="KW-0255">Endonuclease</keyword>
<comment type="caution">
    <text evidence="9">The sequence shown here is derived from an EMBL/GenBank/DDBJ whole genome shotgun (WGS) entry which is preliminary data.</text>
</comment>
<reference evidence="9 10" key="1">
    <citation type="submission" date="2019-07" db="EMBL/GenBank/DDBJ databases">
        <title>Whole genome shotgun sequence of Halomonas variabilis NBRC 102410.</title>
        <authorList>
            <person name="Hosoyama A."/>
            <person name="Uohara A."/>
            <person name="Ohji S."/>
            <person name="Ichikawa N."/>
        </authorList>
    </citation>
    <scope>NUCLEOTIDE SEQUENCE [LARGE SCALE GENOMIC DNA]</scope>
    <source>
        <strain evidence="9 10">NBRC 102410</strain>
    </source>
</reference>
<evidence type="ECO:0000313" key="9">
    <source>
        <dbReference type="EMBL" id="GEN29062.1"/>
    </source>
</evidence>
<accession>A0A511UV50</accession>
<keyword evidence="3" id="KW-0540">Nuclease</keyword>
<dbReference type="EMBL" id="BJXV01000016">
    <property type="protein sequence ID" value="GEN29062.1"/>
    <property type="molecule type" value="Genomic_DNA"/>
</dbReference>
<dbReference type="GO" id="GO:0004519">
    <property type="term" value="F:endonuclease activity"/>
    <property type="evidence" value="ECO:0007669"/>
    <property type="project" value="UniProtKB-KW"/>
</dbReference>
<feature type="domain" description="PIN" evidence="8">
    <location>
        <begin position="3"/>
        <end position="115"/>
    </location>
</feature>
<comment type="cofactor">
    <cofactor evidence="1">
        <name>Mg(2+)</name>
        <dbReference type="ChEBI" id="CHEBI:18420"/>
    </cofactor>
</comment>
<dbReference type="GO" id="GO:0016787">
    <property type="term" value="F:hydrolase activity"/>
    <property type="evidence" value="ECO:0007669"/>
    <property type="project" value="UniProtKB-KW"/>
</dbReference>
<dbReference type="InterPro" id="IPR050556">
    <property type="entry name" value="Type_II_TA_system_RNase"/>
</dbReference>
<evidence type="ECO:0000256" key="7">
    <source>
        <dbReference type="ARBA" id="ARBA00038093"/>
    </source>
</evidence>
<proteinExistence type="inferred from homology"/>
<dbReference type="InterPro" id="IPR029060">
    <property type="entry name" value="PIN-like_dom_sf"/>
</dbReference>
<organism evidence="9 10">
    <name type="scientific">Halovibrio variabilis</name>
    <dbReference type="NCBI Taxonomy" id="31910"/>
    <lineage>
        <taxon>Bacteria</taxon>
        <taxon>Pseudomonadati</taxon>
        <taxon>Pseudomonadota</taxon>
        <taxon>Gammaproteobacteria</taxon>
        <taxon>Oceanospirillales</taxon>
        <taxon>Halomonadaceae</taxon>
        <taxon>Halovibrio</taxon>
    </lineage>
</organism>
<dbReference type="RefSeq" id="WP_146875983.1">
    <property type="nucleotide sequence ID" value="NZ_BJXV01000016.1"/>
</dbReference>
<evidence type="ECO:0000256" key="3">
    <source>
        <dbReference type="ARBA" id="ARBA00022722"/>
    </source>
</evidence>
<dbReference type="OrthoDB" id="9796690at2"/>
<dbReference type="AlphaFoldDB" id="A0A511UV50"/>
<dbReference type="SUPFAM" id="SSF88723">
    <property type="entry name" value="PIN domain-like"/>
    <property type="match status" value="1"/>
</dbReference>
<evidence type="ECO:0000256" key="2">
    <source>
        <dbReference type="ARBA" id="ARBA00022649"/>
    </source>
</evidence>
<protein>
    <submittedName>
        <fullName evidence="9">tRNA(fMet)-specific endonuclease VapC</fullName>
    </submittedName>
</protein>
<comment type="similarity">
    <text evidence="7">Belongs to the PINc/VapC protein family.</text>
</comment>
<keyword evidence="5" id="KW-0378">Hydrolase</keyword>
<dbReference type="CDD" id="cd18738">
    <property type="entry name" value="PIN_VapC4-5_FitB-like"/>
    <property type="match status" value="1"/>
</dbReference>
<evidence type="ECO:0000256" key="5">
    <source>
        <dbReference type="ARBA" id="ARBA00022801"/>
    </source>
</evidence>
<keyword evidence="6" id="KW-0460">Magnesium</keyword>
<dbReference type="PANTHER" id="PTHR33653:SF1">
    <property type="entry name" value="RIBONUCLEASE VAPC2"/>
    <property type="match status" value="1"/>
</dbReference>
<evidence type="ECO:0000256" key="1">
    <source>
        <dbReference type="ARBA" id="ARBA00001946"/>
    </source>
</evidence>
<evidence type="ECO:0000256" key="4">
    <source>
        <dbReference type="ARBA" id="ARBA00022723"/>
    </source>
</evidence>
<dbReference type="Proteomes" id="UP000321303">
    <property type="component" value="Unassembled WGS sequence"/>
</dbReference>
<evidence type="ECO:0000313" key="10">
    <source>
        <dbReference type="Proteomes" id="UP000321303"/>
    </source>
</evidence>
<dbReference type="GO" id="GO:0046872">
    <property type="term" value="F:metal ion binding"/>
    <property type="evidence" value="ECO:0007669"/>
    <property type="project" value="UniProtKB-KW"/>
</dbReference>
<dbReference type="Gene3D" id="3.40.50.1010">
    <property type="entry name" value="5'-nuclease"/>
    <property type="match status" value="1"/>
</dbReference>
<dbReference type="InterPro" id="IPR002716">
    <property type="entry name" value="PIN_dom"/>
</dbReference>
<keyword evidence="4" id="KW-0479">Metal-binding</keyword>
<dbReference type="Pfam" id="PF01850">
    <property type="entry name" value="PIN"/>
    <property type="match status" value="1"/>
</dbReference>
<name>A0A511UV50_9GAMM</name>
<evidence type="ECO:0000256" key="6">
    <source>
        <dbReference type="ARBA" id="ARBA00022842"/>
    </source>
</evidence>